<protein>
    <submittedName>
        <fullName evidence="2">Uncharacterized protein</fullName>
    </submittedName>
</protein>
<evidence type="ECO:0000313" key="3">
    <source>
        <dbReference type="Proteomes" id="UP000756132"/>
    </source>
</evidence>
<evidence type="ECO:0000313" key="2">
    <source>
        <dbReference type="EMBL" id="UJO15414.1"/>
    </source>
</evidence>
<dbReference type="GeneID" id="71988307"/>
<dbReference type="OMA" id="AMTRNQW"/>
<feature type="transmembrane region" description="Helical" evidence="1">
    <location>
        <begin position="15"/>
        <end position="33"/>
    </location>
</feature>
<dbReference type="GO" id="GO:0006004">
    <property type="term" value="P:fucose metabolic process"/>
    <property type="evidence" value="ECO:0007669"/>
    <property type="project" value="UniProtKB-KW"/>
</dbReference>
<keyword evidence="3" id="KW-1185">Reference proteome</keyword>
<keyword evidence="1" id="KW-0472">Membrane</keyword>
<dbReference type="Gene3D" id="3.40.50.11350">
    <property type="match status" value="1"/>
</dbReference>
<keyword evidence="1" id="KW-1133">Transmembrane helix</keyword>
<gene>
    <name evidence="2" type="ORF">CLAFUR5_08429</name>
</gene>
<dbReference type="OrthoDB" id="20368at2759"/>
<keyword evidence="1" id="KW-0812">Transmembrane</keyword>
<sequence>MLITKWQILRSQPTHVYLVLVLVTALPLYYGSYQYRLRHPYGSPTQSSGRMPTGNFVADWTDTQVVAPFNQYPVASFCNRTTHWRPNLVFNLANADGQIADVRGNVLDFLFYAIEAGASIMLPGIPQQNEGGTGNVNARKTDFAEFFDEKWFLKTMEETCPQMQIYKMQEGQELKAALPDYYKPRTRRMDEGFNNNRKAYLSDLESWLQARRVLDDKSTKFTVVNVKPTLYNIDTRSLPHGLRRNFGQVLRVNPEIRRLAAMAVEQLRIQYGLEIDSTQPIPRNAFYAVYLPDPSDTNLTTAYLSHAKAHNLDTLYIATPDPSDLSHLKLLGLSQPSPLTLLSASDLLPEIEQPLSPAEQALVDYSITLRASVFGGMVKSSLSAQVAMTRNQWVEDRGVVVDPERVRHAEEGMWWDDGWSRVVGRIDEDGSREGAEGWGRGVWP</sequence>
<accession>A0A9Q8LDV4</accession>
<dbReference type="AlphaFoldDB" id="A0A9Q8LDV4"/>
<dbReference type="GO" id="GO:0016740">
    <property type="term" value="F:transferase activity"/>
    <property type="evidence" value="ECO:0007669"/>
    <property type="project" value="UniProtKB-KW"/>
</dbReference>
<dbReference type="EMBL" id="CP090165">
    <property type="protein sequence ID" value="UJO15414.1"/>
    <property type="molecule type" value="Genomic_DNA"/>
</dbReference>
<organism evidence="2 3">
    <name type="scientific">Passalora fulva</name>
    <name type="common">Tomato leaf mold</name>
    <name type="synonym">Cladosporium fulvum</name>
    <dbReference type="NCBI Taxonomy" id="5499"/>
    <lineage>
        <taxon>Eukaryota</taxon>
        <taxon>Fungi</taxon>
        <taxon>Dikarya</taxon>
        <taxon>Ascomycota</taxon>
        <taxon>Pezizomycotina</taxon>
        <taxon>Dothideomycetes</taxon>
        <taxon>Dothideomycetidae</taxon>
        <taxon>Mycosphaerellales</taxon>
        <taxon>Mycosphaerellaceae</taxon>
        <taxon>Fulvia</taxon>
    </lineage>
</organism>
<name>A0A9Q8LDV4_PASFU</name>
<evidence type="ECO:0000256" key="1">
    <source>
        <dbReference type="SAM" id="Phobius"/>
    </source>
</evidence>
<reference evidence="2" key="1">
    <citation type="submission" date="2021-12" db="EMBL/GenBank/DDBJ databases">
        <authorList>
            <person name="Zaccaron A."/>
            <person name="Stergiopoulos I."/>
        </authorList>
    </citation>
    <scope>NUCLEOTIDE SEQUENCE</scope>
    <source>
        <strain evidence="2">Race5_Kim</strain>
    </source>
</reference>
<reference evidence="2" key="2">
    <citation type="journal article" date="2022" name="Microb. Genom.">
        <title>A chromosome-scale genome assembly of the tomato pathogen Cladosporium fulvum reveals a compartmentalized genome architecture and the presence of a dispensable chromosome.</title>
        <authorList>
            <person name="Zaccaron A.Z."/>
            <person name="Chen L.H."/>
            <person name="Samaras A."/>
            <person name="Stergiopoulos I."/>
        </authorList>
    </citation>
    <scope>NUCLEOTIDE SEQUENCE</scope>
    <source>
        <strain evidence="2">Race5_Kim</strain>
    </source>
</reference>
<proteinExistence type="predicted"/>
<dbReference type="KEGG" id="ffu:CLAFUR5_08429"/>
<dbReference type="Proteomes" id="UP000756132">
    <property type="component" value="Chromosome 3"/>
</dbReference>
<dbReference type="RefSeq" id="XP_047759780.1">
    <property type="nucleotide sequence ID" value="XM_047907577.1"/>
</dbReference>